<dbReference type="InterPro" id="IPR025187">
    <property type="entry name" value="DUF4112"/>
</dbReference>
<sequence>MPNTPHKDAWTPADPDDAPSHQEQQDALLERHAQEQLRLERIERMAQTMDAAFTIPGTSIPLGVDTLVGLVPGIGDTLSLGIAGYIASQGLSLGARKRHMTQMASNIFIDWLIGLVPVIGDLFDIGWRGNLRNAALLRRLTEKRWEEERLAAGIIDL</sequence>
<dbReference type="Pfam" id="PF13430">
    <property type="entry name" value="DUF4112"/>
    <property type="match status" value="1"/>
</dbReference>
<dbReference type="PANTHER" id="PTHR35519:SF2">
    <property type="entry name" value="PH DOMAIN PROTEIN"/>
    <property type="match status" value="1"/>
</dbReference>
<reference evidence="2" key="2">
    <citation type="submission" date="2023-01" db="EMBL/GenBank/DDBJ databases">
        <title>Draft genome sequence of Algimonas porphyrae strain NBRC 108216.</title>
        <authorList>
            <person name="Sun Q."/>
            <person name="Mori K."/>
        </authorList>
    </citation>
    <scope>NUCLEOTIDE SEQUENCE</scope>
    <source>
        <strain evidence="2">NBRC 108216</strain>
    </source>
</reference>
<evidence type="ECO:0008006" key="4">
    <source>
        <dbReference type="Google" id="ProtNLM"/>
    </source>
</evidence>
<dbReference type="RefSeq" id="WP_284372414.1">
    <property type="nucleotide sequence ID" value="NZ_BSNJ01000004.1"/>
</dbReference>
<gene>
    <name evidence="2" type="ORF">GCM10007854_21080</name>
</gene>
<accession>A0ABQ5V0S2</accession>
<proteinExistence type="predicted"/>
<dbReference type="PANTHER" id="PTHR35519">
    <property type="entry name" value="MEMBRANE PROTEINS"/>
    <property type="match status" value="1"/>
</dbReference>
<evidence type="ECO:0000256" key="1">
    <source>
        <dbReference type="SAM" id="MobiDB-lite"/>
    </source>
</evidence>
<dbReference type="Proteomes" id="UP001161390">
    <property type="component" value="Unassembled WGS sequence"/>
</dbReference>
<keyword evidence="3" id="KW-1185">Reference proteome</keyword>
<dbReference type="EMBL" id="BSNJ01000004">
    <property type="protein sequence ID" value="GLQ21153.1"/>
    <property type="molecule type" value="Genomic_DNA"/>
</dbReference>
<name>A0ABQ5V0S2_9PROT</name>
<evidence type="ECO:0000313" key="3">
    <source>
        <dbReference type="Proteomes" id="UP001161390"/>
    </source>
</evidence>
<organism evidence="2 3">
    <name type="scientific">Algimonas porphyrae</name>
    <dbReference type="NCBI Taxonomy" id="1128113"/>
    <lineage>
        <taxon>Bacteria</taxon>
        <taxon>Pseudomonadati</taxon>
        <taxon>Pseudomonadota</taxon>
        <taxon>Alphaproteobacteria</taxon>
        <taxon>Maricaulales</taxon>
        <taxon>Robiginitomaculaceae</taxon>
        <taxon>Algimonas</taxon>
    </lineage>
</organism>
<evidence type="ECO:0000313" key="2">
    <source>
        <dbReference type="EMBL" id="GLQ21153.1"/>
    </source>
</evidence>
<feature type="region of interest" description="Disordered" evidence="1">
    <location>
        <begin position="1"/>
        <end position="24"/>
    </location>
</feature>
<comment type="caution">
    <text evidence="2">The sequence shown here is derived from an EMBL/GenBank/DDBJ whole genome shotgun (WGS) entry which is preliminary data.</text>
</comment>
<reference evidence="2" key="1">
    <citation type="journal article" date="2014" name="Int. J. Syst. Evol. Microbiol.">
        <title>Complete genome of a new Firmicutes species belonging to the dominant human colonic microbiota ('Ruminococcus bicirculans') reveals two chromosomes and a selective capacity to utilize plant glucans.</title>
        <authorList>
            <consortium name="NISC Comparative Sequencing Program"/>
            <person name="Wegmann U."/>
            <person name="Louis P."/>
            <person name="Goesmann A."/>
            <person name="Henrissat B."/>
            <person name="Duncan S.H."/>
            <person name="Flint H.J."/>
        </authorList>
    </citation>
    <scope>NUCLEOTIDE SEQUENCE</scope>
    <source>
        <strain evidence="2">NBRC 108216</strain>
    </source>
</reference>
<protein>
    <recommendedName>
        <fullName evidence="4">DUF4112 domain-containing protein</fullName>
    </recommendedName>
</protein>